<dbReference type="PANTHER" id="PTHR34596:SF2">
    <property type="entry name" value="CHITOPORIN"/>
    <property type="match status" value="1"/>
</dbReference>
<feature type="chain" id="PRO_5032774026" evidence="4">
    <location>
        <begin position="22"/>
        <end position="447"/>
    </location>
</feature>
<dbReference type="Proteomes" id="UP000549250">
    <property type="component" value="Unassembled WGS sequence"/>
</dbReference>
<dbReference type="InterPro" id="IPR005318">
    <property type="entry name" value="OM_porin_bac"/>
</dbReference>
<reference evidence="5 6" key="1">
    <citation type="submission" date="2020-08" db="EMBL/GenBank/DDBJ databases">
        <title>Genomic Encyclopedia of Type Strains, Phase III (KMG-III): the genomes of soil and plant-associated and newly described type strains.</title>
        <authorList>
            <person name="Whitman W."/>
        </authorList>
    </citation>
    <scope>NUCLEOTIDE SEQUENCE [LARGE SCALE GENOMIC DNA]</scope>
    <source>
        <strain evidence="5 6">CECT 4462</strain>
    </source>
</reference>
<evidence type="ECO:0000256" key="4">
    <source>
        <dbReference type="SAM" id="SignalP"/>
    </source>
</evidence>
<dbReference type="Gene3D" id="2.40.160.10">
    <property type="entry name" value="Porin"/>
    <property type="match status" value="1"/>
</dbReference>
<keyword evidence="3 4" id="KW-0732">Signal</keyword>
<feature type="signal peptide" evidence="4">
    <location>
        <begin position="1"/>
        <end position="21"/>
    </location>
</feature>
<comment type="caution">
    <text evidence="5">The sequence shown here is derived from an EMBL/GenBank/DDBJ whole genome shotgun (WGS) entry which is preliminary data.</text>
</comment>
<dbReference type="Pfam" id="PF03573">
    <property type="entry name" value="OprD"/>
    <property type="match status" value="1"/>
</dbReference>
<dbReference type="EMBL" id="JACHXI010000019">
    <property type="protein sequence ID" value="MBB3104787.1"/>
    <property type="molecule type" value="Genomic_DNA"/>
</dbReference>
<dbReference type="InterPro" id="IPR023614">
    <property type="entry name" value="Porin_dom_sf"/>
</dbReference>
<dbReference type="GO" id="GO:0015288">
    <property type="term" value="F:porin activity"/>
    <property type="evidence" value="ECO:0007669"/>
    <property type="project" value="TreeGrafter"/>
</dbReference>
<accession>A0A839T5I7</accession>
<keyword evidence="6" id="KW-1185">Reference proteome</keyword>
<comment type="similarity">
    <text evidence="1">Belongs to the outer membrane porin (Opr) (TC 1.B.25) family.</text>
</comment>
<dbReference type="PANTHER" id="PTHR34596">
    <property type="entry name" value="CHITOPORIN"/>
    <property type="match status" value="1"/>
</dbReference>
<evidence type="ECO:0000313" key="6">
    <source>
        <dbReference type="Proteomes" id="UP000549250"/>
    </source>
</evidence>
<organism evidence="5 6">
    <name type="scientific">Azomonas macrocytogenes</name>
    <name type="common">Azotobacter macrocytogenes</name>
    <dbReference type="NCBI Taxonomy" id="69962"/>
    <lineage>
        <taxon>Bacteria</taxon>
        <taxon>Pseudomonadati</taxon>
        <taxon>Pseudomonadota</taxon>
        <taxon>Gammaproteobacteria</taxon>
        <taxon>Pseudomonadales</taxon>
        <taxon>Pseudomonadaceae</taxon>
        <taxon>Azomonas</taxon>
    </lineage>
</organism>
<evidence type="ECO:0000256" key="2">
    <source>
        <dbReference type="ARBA" id="ARBA00022448"/>
    </source>
</evidence>
<dbReference type="GO" id="GO:0016020">
    <property type="term" value="C:membrane"/>
    <property type="evidence" value="ECO:0007669"/>
    <property type="project" value="InterPro"/>
</dbReference>
<gene>
    <name evidence="5" type="ORF">FHR87_003213</name>
</gene>
<proteinExistence type="inferred from homology"/>
<name>A0A839T5I7_AZOMA</name>
<evidence type="ECO:0000256" key="1">
    <source>
        <dbReference type="ARBA" id="ARBA00009075"/>
    </source>
</evidence>
<dbReference type="AlphaFoldDB" id="A0A839T5I7"/>
<keyword evidence="2" id="KW-0813">Transport</keyword>
<protein>
    <submittedName>
        <fullName evidence="5">Uncharacterized protein</fullName>
    </submittedName>
</protein>
<dbReference type="RefSeq" id="WP_183167629.1">
    <property type="nucleotide sequence ID" value="NZ_JACHXI010000019.1"/>
</dbReference>
<evidence type="ECO:0000313" key="5">
    <source>
        <dbReference type="EMBL" id="MBB3104787.1"/>
    </source>
</evidence>
<sequence>MNRSSLVLVAAFGMGIQSASAAGFFEDSKATLSLRNLYFNQDNRSGSADPSKLEEWGQGFNLNYTSGYTEGPVGFGIDALGLWGIRLDSGKGTHYNPSSASYSGQLFPTDHGGRAVHSYGSILPTGKIRFSKTEVRLGTLLPRLPVVSYNDGRLLPQTFSGAQVVSKEIDNLTLIAGKLERAKGRSSTNSESLSIAGSNNAQTGHFSNKFYYAGLDYNLTKDLTLQYYYGNLEKFYEQHFVGLIHVLPIGEKQSLKTDLRYFNSYSAGRNSHASGRAQGYRSSGYWSPGDSDSGEVDNRTWSINFTYNVAGHELTAGMQRMSGNSDFPVLNQGDGYTSYLITDSQFAKFLNAGERTWRVSYSYDFAAIGLPGLKALGIYLRGDNVDAAGGSDQKEWERDLRLSYTVQSGILKGVGLSYWHATFRTDVRTGRDLDEDRIYLTYSLPLL</sequence>
<evidence type="ECO:0000256" key="3">
    <source>
        <dbReference type="ARBA" id="ARBA00022729"/>
    </source>
</evidence>